<keyword evidence="4" id="KW-1185">Reference proteome</keyword>
<reference evidence="3 4" key="1">
    <citation type="submission" date="2016-12" db="EMBL/GenBank/DDBJ databases">
        <title>Diversity of luminous bacteria.</title>
        <authorList>
            <person name="Yoshizawa S."/>
            <person name="Kogure K."/>
        </authorList>
    </citation>
    <scope>NUCLEOTIDE SEQUENCE [LARGE SCALE GENOMIC DNA]</scope>
    <source>
        <strain evidence="3 4">SA4-48</strain>
    </source>
</reference>
<dbReference type="EMBL" id="MSCH01000003">
    <property type="protein sequence ID" value="PQJ55318.1"/>
    <property type="molecule type" value="Genomic_DNA"/>
</dbReference>
<accession>A0A2S7V024</accession>
<sequence length="185" mass="20050">MRIKSNLIYVVVFLWFVSMLAGLVYLSVSSVTAFDPGNKLLSQTATAEFDVVFAKQMKSQFNRINNTVFHFNEKGCSCNSIAKEHIDSVQVLAKQQGYANEVVDIDSVSFEAENNILPIIPSTPAIAVFGDLGKLIYFGPYSAGYSCSVGSGIVESFISNKSNQMPGAAIVADTVGCYCNKSETK</sequence>
<dbReference type="Pfam" id="PF20029">
    <property type="entry name" value="DUF6436"/>
    <property type="match status" value="1"/>
</dbReference>
<keyword evidence="1" id="KW-1133">Transmembrane helix</keyword>
<protein>
    <recommendedName>
        <fullName evidence="2">DUF6436 domain-containing protein</fullName>
    </recommendedName>
</protein>
<keyword evidence="1" id="KW-0472">Membrane</keyword>
<evidence type="ECO:0000256" key="1">
    <source>
        <dbReference type="SAM" id="Phobius"/>
    </source>
</evidence>
<organism evidence="3 4">
    <name type="scientific">Psychrosphaera saromensis</name>
    <dbReference type="NCBI Taxonomy" id="716813"/>
    <lineage>
        <taxon>Bacteria</taxon>
        <taxon>Pseudomonadati</taxon>
        <taxon>Pseudomonadota</taxon>
        <taxon>Gammaproteobacteria</taxon>
        <taxon>Alteromonadales</taxon>
        <taxon>Pseudoalteromonadaceae</taxon>
        <taxon>Psychrosphaera</taxon>
    </lineage>
</organism>
<dbReference type="AlphaFoldDB" id="A0A2S7V024"/>
<dbReference type="Proteomes" id="UP000239007">
    <property type="component" value="Unassembled WGS sequence"/>
</dbReference>
<feature type="domain" description="DUF6436" evidence="2">
    <location>
        <begin position="56"/>
        <end position="180"/>
    </location>
</feature>
<evidence type="ECO:0000259" key="2">
    <source>
        <dbReference type="Pfam" id="PF20029"/>
    </source>
</evidence>
<keyword evidence="1" id="KW-0812">Transmembrane</keyword>
<evidence type="ECO:0000313" key="3">
    <source>
        <dbReference type="EMBL" id="PQJ55318.1"/>
    </source>
</evidence>
<dbReference type="OrthoDB" id="8897581at2"/>
<name>A0A2S7V024_9GAMM</name>
<dbReference type="InterPro" id="IPR045494">
    <property type="entry name" value="DUF6436"/>
</dbReference>
<dbReference type="RefSeq" id="WP_146105495.1">
    <property type="nucleotide sequence ID" value="NZ_BMYG01000001.1"/>
</dbReference>
<feature type="transmembrane region" description="Helical" evidence="1">
    <location>
        <begin position="7"/>
        <end position="28"/>
    </location>
</feature>
<gene>
    <name evidence="3" type="ORF">BTO11_14180</name>
</gene>
<comment type="caution">
    <text evidence="3">The sequence shown here is derived from an EMBL/GenBank/DDBJ whole genome shotgun (WGS) entry which is preliminary data.</text>
</comment>
<evidence type="ECO:0000313" key="4">
    <source>
        <dbReference type="Proteomes" id="UP000239007"/>
    </source>
</evidence>
<proteinExistence type="predicted"/>